<dbReference type="Proteomes" id="UP000178603">
    <property type="component" value="Unassembled WGS sequence"/>
</dbReference>
<dbReference type="AlphaFoldDB" id="A0A1F8AUG2"/>
<reference evidence="5 6" key="1">
    <citation type="journal article" date="2016" name="Nat. Commun.">
        <title>Thousands of microbial genomes shed light on interconnected biogeochemical processes in an aquifer system.</title>
        <authorList>
            <person name="Anantharaman K."/>
            <person name="Brown C.T."/>
            <person name="Hug L.A."/>
            <person name="Sharon I."/>
            <person name="Castelle C.J."/>
            <person name="Probst A.J."/>
            <person name="Thomas B.C."/>
            <person name="Singh A."/>
            <person name="Wilkins M.J."/>
            <person name="Karaoz U."/>
            <person name="Brodie E.L."/>
            <person name="Williams K.H."/>
            <person name="Hubbard S.S."/>
            <person name="Banfield J.F."/>
        </authorList>
    </citation>
    <scope>NUCLEOTIDE SEQUENCE [LARGE SCALE GENOMIC DNA]</scope>
</reference>
<evidence type="ECO:0000313" key="5">
    <source>
        <dbReference type="EMBL" id="OGM55377.1"/>
    </source>
</evidence>
<evidence type="ECO:0000256" key="2">
    <source>
        <dbReference type="ARBA" id="ARBA00022741"/>
    </source>
</evidence>
<sequence>MKRPAKDSKGLQKITSLQAWSELTEKYFGRKLRIEERKDREHIYRFLREMELPSEKFIAFPSGDKLQKDEFLKAIGNLGFPYWVSATPKLGTTNLNRLSKLRLESTQEGWKFIQSVPRLKDYKIIAMQYADNPEFKGSVIVSKNLNGVADFVIGDKHVQLTSGLTITDPMLFDSQQIIHYSNIIGNEYQDLLYSYISTHPGHFEFQYGTIDKRKGLSFFDYNDELAYEDIDKIFQDLVTYHDLNLPQNNNNCLLTGIPASLGKVQGKCKIVMSTDIENYSKVRNGDILVSEATTPEMTPLMKRVSAIVTDLGGVTSHAAIVCRELNIPCIVGTKKGTSVLTDNMEVEVDAYKGTVKAT</sequence>
<gene>
    <name evidence="5" type="ORF">A3E44_03785</name>
</gene>
<dbReference type="PANTHER" id="PTHR43030">
    <property type="entry name" value="PHOSPHOENOLPYRUVATE SYNTHASE"/>
    <property type="match status" value="1"/>
</dbReference>
<comment type="caution">
    <text evidence="5">The sequence shown here is derived from an EMBL/GenBank/DDBJ whole genome shotgun (WGS) entry which is preliminary data.</text>
</comment>
<dbReference type="EMBL" id="MGGW01000004">
    <property type="protein sequence ID" value="OGM55377.1"/>
    <property type="molecule type" value="Genomic_DNA"/>
</dbReference>
<keyword evidence="2" id="KW-0547">Nucleotide-binding</keyword>
<protein>
    <recommendedName>
        <fullName evidence="4">PEP-utilising enzyme mobile domain-containing protein</fullName>
    </recommendedName>
</protein>
<organism evidence="5 6">
    <name type="scientific">Candidatus Woesebacteria bacterium RIFCSPHIGHO2_12_FULL_41_24</name>
    <dbReference type="NCBI Taxonomy" id="1802510"/>
    <lineage>
        <taxon>Bacteria</taxon>
        <taxon>Candidatus Woeseibacteriota</taxon>
    </lineage>
</organism>
<comment type="similarity">
    <text evidence="1">Belongs to the PEP-utilizing enzyme family.</text>
</comment>
<dbReference type="Pfam" id="PF00391">
    <property type="entry name" value="PEP-utilizers"/>
    <property type="match status" value="1"/>
</dbReference>
<dbReference type="GO" id="GO:0005524">
    <property type="term" value="F:ATP binding"/>
    <property type="evidence" value="ECO:0007669"/>
    <property type="project" value="UniProtKB-KW"/>
</dbReference>
<dbReference type="InterPro" id="IPR006319">
    <property type="entry name" value="PEP_synth"/>
</dbReference>
<keyword evidence="3" id="KW-0067">ATP-binding</keyword>
<evidence type="ECO:0000256" key="3">
    <source>
        <dbReference type="ARBA" id="ARBA00022840"/>
    </source>
</evidence>
<evidence type="ECO:0000259" key="4">
    <source>
        <dbReference type="Pfam" id="PF00391"/>
    </source>
</evidence>
<dbReference type="GO" id="GO:0008986">
    <property type="term" value="F:pyruvate, water dikinase activity"/>
    <property type="evidence" value="ECO:0007669"/>
    <property type="project" value="InterPro"/>
</dbReference>
<name>A0A1F8AUG2_9BACT</name>
<evidence type="ECO:0000313" key="6">
    <source>
        <dbReference type="Proteomes" id="UP000178603"/>
    </source>
</evidence>
<dbReference type="PANTHER" id="PTHR43030:SF1">
    <property type="entry name" value="PHOSPHOENOLPYRUVATE SYNTHASE"/>
    <property type="match status" value="1"/>
</dbReference>
<feature type="domain" description="PEP-utilising enzyme mobile" evidence="4">
    <location>
        <begin position="283"/>
        <end position="353"/>
    </location>
</feature>
<dbReference type="InterPro" id="IPR008279">
    <property type="entry name" value="PEP-util_enz_mobile_dom"/>
</dbReference>
<evidence type="ECO:0000256" key="1">
    <source>
        <dbReference type="ARBA" id="ARBA00007837"/>
    </source>
</evidence>
<dbReference type="InterPro" id="IPR036637">
    <property type="entry name" value="Phosphohistidine_dom_sf"/>
</dbReference>
<accession>A0A1F8AUG2</accession>
<dbReference type="SUPFAM" id="SSF52009">
    <property type="entry name" value="Phosphohistidine domain"/>
    <property type="match status" value="1"/>
</dbReference>
<dbReference type="Gene3D" id="3.50.30.10">
    <property type="entry name" value="Phosphohistidine domain"/>
    <property type="match status" value="1"/>
</dbReference>
<proteinExistence type="inferred from homology"/>